<feature type="domain" description="Transposase IS200-like" evidence="2">
    <location>
        <begin position="26"/>
        <end position="186"/>
    </location>
</feature>
<dbReference type="InterPro" id="IPR002686">
    <property type="entry name" value="Transposase_17"/>
</dbReference>
<feature type="region of interest" description="Disordered" evidence="1">
    <location>
        <begin position="105"/>
        <end position="129"/>
    </location>
</feature>
<dbReference type="SMART" id="SM01321">
    <property type="entry name" value="Y1_Tnp"/>
    <property type="match status" value="1"/>
</dbReference>
<organism evidence="3 4">
    <name type="scientific">Methylococcus capsulatus (strain ATCC 33009 / NCIMB 11132 / Bath)</name>
    <dbReference type="NCBI Taxonomy" id="243233"/>
    <lineage>
        <taxon>Bacteria</taxon>
        <taxon>Pseudomonadati</taxon>
        <taxon>Pseudomonadota</taxon>
        <taxon>Gammaproteobacteria</taxon>
        <taxon>Methylococcales</taxon>
        <taxon>Methylococcaceae</taxon>
        <taxon>Methylococcus</taxon>
    </lineage>
</organism>
<dbReference type="GO" id="GO:0006313">
    <property type="term" value="P:DNA transposition"/>
    <property type="evidence" value="ECO:0007669"/>
    <property type="project" value="InterPro"/>
</dbReference>
<dbReference type="HOGENOM" id="CLU_101329_0_0_6"/>
<dbReference type="Gene3D" id="3.30.70.1290">
    <property type="entry name" value="Transposase IS200-like"/>
    <property type="match status" value="1"/>
</dbReference>
<dbReference type="STRING" id="243233.MCA0837"/>
<sequence>MKYETYGQPAGRPNRRSIRLKGYDYAQAGAYFVTICAHDRECLFGKVVDGTMRLNELGEIVRNAWLQSAEIRHEIVLHADEMVVMPNHIHGIVWIVDDPVGATGRSPLPSNGRSPLPPTGSVPLPSNGPTPRSLASFVAGFKSAATKRINERRGTPGAPVWQRNYYEHIIRSDALLARIREYIVNNPLQWALDRENPANHSGQGGI</sequence>
<gene>
    <name evidence="3" type="ordered locus">MCA0837</name>
</gene>
<dbReference type="KEGG" id="mca:MCA0837"/>
<dbReference type="RefSeq" id="WP_010960159.1">
    <property type="nucleotide sequence ID" value="NC_002977.6"/>
</dbReference>
<dbReference type="EMBL" id="AE017282">
    <property type="protein sequence ID" value="AAY43645.1"/>
    <property type="molecule type" value="Genomic_DNA"/>
</dbReference>
<evidence type="ECO:0000313" key="3">
    <source>
        <dbReference type="EMBL" id="AAY43645.1"/>
    </source>
</evidence>
<dbReference type="AlphaFoldDB" id="Q4W531"/>
<dbReference type="GO" id="GO:0043565">
    <property type="term" value="F:sequence-specific DNA binding"/>
    <property type="evidence" value="ECO:0007669"/>
    <property type="project" value="TreeGrafter"/>
</dbReference>
<name>Q4W531_METCA</name>
<dbReference type="PANTHER" id="PTHR36966:SF1">
    <property type="entry name" value="REP-ASSOCIATED TYROSINE TRANSPOSASE"/>
    <property type="match status" value="1"/>
</dbReference>
<proteinExistence type="predicted"/>
<dbReference type="GO" id="GO:0004803">
    <property type="term" value="F:transposase activity"/>
    <property type="evidence" value="ECO:0007669"/>
    <property type="project" value="InterPro"/>
</dbReference>
<dbReference type="GeneID" id="88223147"/>
<dbReference type="SUPFAM" id="SSF143422">
    <property type="entry name" value="Transposase IS200-like"/>
    <property type="match status" value="1"/>
</dbReference>
<evidence type="ECO:0000313" key="4">
    <source>
        <dbReference type="Proteomes" id="UP000006821"/>
    </source>
</evidence>
<dbReference type="InterPro" id="IPR036515">
    <property type="entry name" value="Transposase_17_sf"/>
</dbReference>
<evidence type="ECO:0000256" key="1">
    <source>
        <dbReference type="SAM" id="MobiDB-lite"/>
    </source>
</evidence>
<accession>Q4W531</accession>
<dbReference type="Proteomes" id="UP000006821">
    <property type="component" value="Chromosome"/>
</dbReference>
<protein>
    <recommendedName>
        <fullName evidence="2">Transposase IS200-like domain-containing protein</fullName>
    </recommendedName>
</protein>
<dbReference type="eggNOG" id="COG1943">
    <property type="taxonomic scope" value="Bacteria"/>
</dbReference>
<evidence type="ECO:0000259" key="2">
    <source>
        <dbReference type="SMART" id="SM01321"/>
    </source>
</evidence>
<dbReference type="PANTHER" id="PTHR36966">
    <property type="entry name" value="REP-ASSOCIATED TYROSINE TRANSPOSASE"/>
    <property type="match status" value="1"/>
</dbReference>
<dbReference type="InterPro" id="IPR052715">
    <property type="entry name" value="RAYT_transposase"/>
</dbReference>
<reference evidence="3 4" key="1">
    <citation type="journal article" date="2004" name="PLoS Biol.">
        <title>Genomic insights into methanotrophy: the complete genome sequence of Methylococcus capsulatus (Bath).</title>
        <authorList>
            <person name="Ward N.L."/>
            <person name="Larsen O."/>
            <person name="Sakwa J."/>
            <person name="Bruseth L."/>
            <person name="Khouri H.M."/>
            <person name="Durkin A.S."/>
            <person name="Dimitrov G."/>
            <person name="Jiang L."/>
            <person name="Scanlan D."/>
            <person name="Kang K.H."/>
            <person name="Lewis M.R."/>
            <person name="Nelson K.E."/>
            <person name="Methe B.A."/>
            <person name="Wu M."/>
            <person name="Heidelberg J.F."/>
            <person name="Paulsen I.T."/>
            <person name="Fouts D.E."/>
            <person name="Ravel J."/>
            <person name="Tettelin H."/>
            <person name="Ren Q."/>
            <person name="Read T.D."/>
            <person name="DeBoy R.T."/>
            <person name="Seshadri R."/>
            <person name="Salzberg S.L."/>
            <person name="Jensen H.B."/>
            <person name="Birkeland N.K."/>
            <person name="Nelson W.C."/>
            <person name="Dodson R.J."/>
            <person name="Grindhaug S.H."/>
            <person name="Holt I.E."/>
            <person name="Eidhammer I."/>
            <person name="Jonasen I."/>
            <person name="Vanaken S."/>
            <person name="Utterback T.R."/>
            <person name="Feldblyum T.V."/>
            <person name="Fraser C.M."/>
            <person name="Lillehaug J.R."/>
            <person name="Eisen J.A."/>
        </authorList>
    </citation>
    <scope>NUCLEOTIDE SEQUENCE [LARGE SCALE GENOMIC DNA]</scope>
    <source>
        <strain evidence="4">ATCC 33009 / NCIMB 11132 / Bath</strain>
    </source>
</reference>